<sequence length="259" mass="28447">MHLSRKAARGRVRTVGAVPPKPMWFESRLSKKSCGKAGKFPKGHQANPCRAPQGGSGDPSAVWERLACSAMSHSAAEDARLTELALAAGSGDRRSLEQFIRETQRDVWRYIAHLTDVRKADDLTQETYLRAIKSIRRFAARSSARAWLLSIARRAVVDQIRAECARPKVADSVDWNTAADLRQAGNQSPGFEDLVELNMLLDGLDTHQREALLLTQVLGLTYEETAEICGCAIGTVRSRVARGRDALLDRHAQSSEGTG</sequence>
<evidence type="ECO:0000256" key="7">
    <source>
        <dbReference type="SAM" id="MobiDB-lite"/>
    </source>
</evidence>
<feature type="domain" description="RNA polymerase sigma-70 region 2" evidence="8">
    <location>
        <begin position="100"/>
        <end position="162"/>
    </location>
</feature>
<keyword evidence="4 6" id="KW-0238">DNA-binding</keyword>
<dbReference type="SUPFAM" id="SSF88659">
    <property type="entry name" value="Sigma3 and sigma4 domains of RNA polymerase sigma factors"/>
    <property type="match status" value="1"/>
</dbReference>
<gene>
    <name evidence="10" type="ORF">A8926_4257</name>
</gene>
<dbReference type="Pfam" id="PF04542">
    <property type="entry name" value="Sigma70_r2"/>
    <property type="match status" value="1"/>
</dbReference>
<keyword evidence="5 6" id="KW-0804">Transcription</keyword>
<dbReference type="InterPro" id="IPR039425">
    <property type="entry name" value="RNA_pol_sigma-70-like"/>
</dbReference>
<dbReference type="GO" id="GO:0016987">
    <property type="term" value="F:sigma factor activity"/>
    <property type="evidence" value="ECO:0007669"/>
    <property type="project" value="UniProtKB-KW"/>
</dbReference>
<dbReference type="STRING" id="994479.GCA_000194155_07205"/>
<name>A0A2N3Y0I2_SACSN</name>
<evidence type="ECO:0000259" key="8">
    <source>
        <dbReference type="Pfam" id="PF04542"/>
    </source>
</evidence>
<dbReference type="InterPro" id="IPR013325">
    <property type="entry name" value="RNA_pol_sigma_r2"/>
</dbReference>
<dbReference type="InterPro" id="IPR036388">
    <property type="entry name" value="WH-like_DNA-bd_sf"/>
</dbReference>
<dbReference type="PANTHER" id="PTHR43133">
    <property type="entry name" value="RNA POLYMERASE ECF-TYPE SIGMA FACTO"/>
    <property type="match status" value="1"/>
</dbReference>
<dbReference type="CDD" id="cd06171">
    <property type="entry name" value="Sigma70_r4"/>
    <property type="match status" value="1"/>
</dbReference>
<evidence type="ECO:0000256" key="2">
    <source>
        <dbReference type="ARBA" id="ARBA00023015"/>
    </source>
</evidence>
<feature type="region of interest" description="Disordered" evidence="7">
    <location>
        <begin position="35"/>
        <end position="56"/>
    </location>
</feature>
<comment type="caution">
    <text evidence="10">The sequence shown here is derived from an EMBL/GenBank/DDBJ whole genome shotgun (WGS) entry which is preliminary data.</text>
</comment>
<dbReference type="InterPro" id="IPR013324">
    <property type="entry name" value="RNA_pol_sigma_r3/r4-like"/>
</dbReference>
<dbReference type="Pfam" id="PF08281">
    <property type="entry name" value="Sigma70_r4_2"/>
    <property type="match status" value="1"/>
</dbReference>
<dbReference type="InterPro" id="IPR007627">
    <property type="entry name" value="RNA_pol_sigma70_r2"/>
</dbReference>
<comment type="similarity">
    <text evidence="1 6">Belongs to the sigma-70 factor family. ECF subfamily.</text>
</comment>
<dbReference type="SUPFAM" id="SSF88946">
    <property type="entry name" value="Sigma2 domain of RNA polymerase sigma factors"/>
    <property type="match status" value="1"/>
</dbReference>
<evidence type="ECO:0000256" key="4">
    <source>
        <dbReference type="ARBA" id="ARBA00023125"/>
    </source>
</evidence>
<dbReference type="InterPro" id="IPR000838">
    <property type="entry name" value="RNA_pol_sigma70_ECF_CS"/>
</dbReference>
<dbReference type="Gene3D" id="1.10.10.10">
    <property type="entry name" value="Winged helix-like DNA-binding domain superfamily/Winged helix DNA-binding domain"/>
    <property type="match status" value="1"/>
</dbReference>
<dbReference type="GO" id="GO:0006352">
    <property type="term" value="P:DNA-templated transcription initiation"/>
    <property type="evidence" value="ECO:0007669"/>
    <property type="project" value="InterPro"/>
</dbReference>
<evidence type="ECO:0000256" key="5">
    <source>
        <dbReference type="ARBA" id="ARBA00023163"/>
    </source>
</evidence>
<dbReference type="AlphaFoldDB" id="A0A2N3Y0I2"/>
<dbReference type="Proteomes" id="UP000233786">
    <property type="component" value="Unassembled WGS sequence"/>
</dbReference>
<evidence type="ECO:0000313" key="11">
    <source>
        <dbReference type="Proteomes" id="UP000233786"/>
    </source>
</evidence>
<reference evidence="10" key="1">
    <citation type="submission" date="2017-12" db="EMBL/GenBank/DDBJ databases">
        <title>Sequencing the genomes of 1000 Actinobacteria strains.</title>
        <authorList>
            <person name="Klenk H.-P."/>
        </authorList>
    </citation>
    <scope>NUCLEOTIDE SEQUENCE [LARGE SCALE GENOMIC DNA]</scope>
    <source>
        <strain evidence="10">DSM 44228</strain>
    </source>
</reference>
<dbReference type="InterPro" id="IPR013249">
    <property type="entry name" value="RNA_pol_sigma70_r4_t2"/>
</dbReference>
<evidence type="ECO:0000259" key="9">
    <source>
        <dbReference type="Pfam" id="PF08281"/>
    </source>
</evidence>
<evidence type="ECO:0000256" key="3">
    <source>
        <dbReference type="ARBA" id="ARBA00023082"/>
    </source>
</evidence>
<organism evidence="10 11">
    <name type="scientific">Saccharopolyspora spinosa</name>
    <dbReference type="NCBI Taxonomy" id="60894"/>
    <lineage>
        <taxon>Bacteria</taxon>
        <taxon>Bacillati</taxon>
        <taxon>Actinomycetota</taxon>
        <taxon>Actinomycetes</taxon>
        <taxon>Pseudonocardiales</taxon>
        <taxon>Pseudonocardiaceae</taxon>
        <taxon>Saccharopolyspora</taxon>
    </lineage>
</organism>
<dbReference type="EMBL" id="PJNB01000001">
    <property type="protein sequence ID" value="PKW16428.1"/>
    <property type="molecule type" value="Genomic_DNA"/>
</dbReference>
<dbReference type="GO" id="GO:0006950">
    <property type="term" value="P:response to stress"/>
    <property type="evidence" value="ECO:0007669"/>
    <property type="project" value="UniProtKB-ARBA"/>
</dbReference>
<dbReference type="PROSITE" id="PS01063">
    <property type="entry name" value="SIGMA70_ECF"/>
    <property type="match status" value="1"/>
</dbReference>
<accession>A0A2N3Y0I2</accession>
<keyword evidence="11" id="KW-1185">Reference proteome</keyword>
<dbReference type="GO" id="GO:0003677">
    <property type="term" value="F:DNA binding"/>
    <property type="evidence" value="ECO:0007669"/>
    <property type="project" value="UniProtKB-KW"/>
</dbReference>
<evidence type="ECO:0000256" key="6">
    <source>
        <dbReference type="RuleBase" id="RU000716"/>
    </source>
</evidence>
<feature type="domain" description="RNA polymerase sigma factor 70 region 4 type 2" evidence="9">
    <location>
        <begin position="196"/>
        <end position="247"/>
    </location>
</feature>
<dbReference type="Gene3D" id="1.10.1740.10">
    <property type="match status" value="1"/>
</dbReference>
<dbReference type="NCBIfam" id="TIGR02937">
    <property type="entry name" value="sigma70-ECF"/>
    <property type="match status" value="1"/>
</dbReference>
<proteinExistence type="inferred from homology"/>
<dbReference type="PANTHER" id="PTHR43133:SF61">
    <property type="entry name" value="ECF RNA POLYMERASE SIGMA FACTOR SIGC"/>
    <property type="match status" value="1"/>
</dbReference>
<keyword evidence="3 6" id="KW-0731">Sigma factor</keyword>
<evidence type="ECO:0000313" key="10">
    <source>
        <dbReference type="EMBL" id="PKW16428.1"/>
    </source>
</evidence>
<evidence type="ECO:0000256" key="1">
    <source>
        <dbReference type="ARBA" id="ARBA00010641"/>
    </source>
</evidence>
<dbReference type="InterPro" id="IPR014284">
    <property type="entry name" value="RNA_pol_sigma-70_dom"/>
</dbReference>
<protein>
    <recommendedName>
        <fullName evidence="6">RNA polymerase sigma factor</fullName>
    </recommendedName>
</protein>
<keyword evidence="2 6" id="KW-0805">Transcription regulation</keyword>